<name>A0A2P2NFP1_RHIMU</name>
<proteinExistence type="predicted"/>
<evidence type="ECO:0000313" key="1">
    <source>
        <dbReference type="EMBL" id="MBX41307.1"/>
    </source>
</evidence>
<dbReference type="AlphaFoldDB" id="A0A2P2NFP1"/>
<accession>A0A2P2NFP1</accession>
<protein>
    <submittedName>
        <fullName evidence="1">Uncharacterized protein</fullName>
    </submittedName>
</protein>
<organism evidence="1">
    <name type="scientific">Rhizophora mucronata</name>
    <name type="common">Asiatic mangrove</name>
    <dbReference type="NCBI Taxonomy" id="61149"/>
    <lineage>
        <taxon>Eukaryota</taxon>
        <taxon>Viridiplantae</taxon>
        <taxon>Streptophyta</taxon>
        <taxon>Embryophyta</taxon>
        <taxon>Tracheophyta</taxon>
        <taxon>Spermatophyta</taxon>
        <taxon>Magnoliopsida</taxon>
        <taxon>eudicotyledons</taxon>
        <taxon>Gunneridae</taxon>
        <taxon>Pentapetalae</taxon>
        <taxon>rosids</taxon>
        <taxon>fabids</taxon>
        <taxon>Malpighiales</taxon>
        <taxon>Rhizophoraceae</taxon>
        <taxon>Rhizophora</taxon>
    </lineage>
</organism>
<reference evidence="1" key="1">
    <citation type="submission" date="2018-02" db="EMBL/GenBank/DDBJ databases">
        <title>Rhizophora mucronata_Transcriptome.</title>
        <authorList>
            <person name="Meera S.P."/>
            <person name="Sreeshan A."/>
            <person name="Augustine A."/>
        </authorList>
    </citation>
    <scope>NUCLEOTIDE SEQUENCE</scope>
    <source>
        <tissue evidence="1">Leaf</tissue>
    </source>
</reference>
<dbReference type="EMBL" id="GGEC01060823">
    <property type="protein sequence ID" value="MBX41307.1"/>
    <property type="molecule type" value="Transcribed_RNA"/>
</dbReference>
<sequence length="60" mass="6631">MCFKLKKQVPIANFSTWSTPSAPPINSGVITNNLLCSTHSVEHLESQIGTQTYIIVKRSI</sequence>